<feature type="non-terminal residue" evidence="2">
    <location>
        <position position="53"/>
    </location>
</feature>
<name>A0A699RTU5_TANCI</name>
<evidence type="ECO:0000256" key="1">
    <source>
        <dbReference type="SAM" id="MobiDB-lite"/>
    </source>
</evidence>
<dbReference type="EMBL" id="BKCJ011119621">
    <property type="protein sequence ID" value="GFC89206.1"/>
    <property type="molecule type" value="Genomic_DNA"/>
</dbReference>
<dbReference type="AlphaFoldDB" id="A0A699RTU5"/>
<protein>
    <submittedName>
        <fullName evidence="2">Uncharacterized protein</fullName>
    </submittedName>
</protein>
<feature type="compositionally biased region" description="Basic and acidic residues" evidence="1">
    <location>
        <begin position="10"/>
        <end position="28"/>
    </location>
</feature>
<organism evidence="2">
    <name type="scientific">Tanacetum cinerariifolium</name>
    <name type="common">Dalmatian daisy</name>
    <name type="synonym">Chrysanthemum cinerariifolium</name>
    <dbReference type="NCBI Taxonomy" id="118510"/>
    <lineage>
        <taxon>Eukaryota</taxon>
        <taxon>Viridiplantae</taxon>
        <taxon>Streptophyta</taxon>
        <taxon>Embryophyta</taxon>
        <taxon>Tracheophyta</taxon>
        <taxon>Spermatophyta</taxon>
        <taxon>Magnoliopsida</taxon>
        <taxon>eudicotyledons</taxon>
        <taxon>Gunneridae</taxon>
        <taxon>Pentapetalae</taxon>
        <taxon>asterids</taxon>
        <taxon>campanulids</taxon>
        <taxon>Asterales</taxon>
        <taxon>Asteraceae</taxon>
        <taxon>Asteroideae</taxon>
        <taxon>Anthemideae</taxon>
        <taxon>Anthemidinae</taxon>
        <taxon>Tanacetum</taxon>
    </lineage>
</organism>
<accession>A0A699RTU5</accession>
<feature type="non-terminal residue" evidence="2">
    <location>
        <position position="1"/>
    </location>
</feature>
<comment type="caution">
    <text evidence="2">The sequence shown here is derived from an EMBL/GenBank/DDBJ whole genome shotgun (WGS) entry which is preliminary data.</text>
</comment>
<gene>
    <name evidence="2" type="ORF">Tci_861176</name>
</gene>
<proteinExistence type="predicted"/>
<sequence length="53" mass="5729">INLNTNVDNNAKDDVLEVQRPEGGDKARAARKTKGLKESGSSTVNEDALARMM</sequence>
<reference evidence="2" key="1">
    <citation type="journal article" date="2019" name="Sci. Rep.">
        <title>Draft genome of Tanacetum cinerariifolium, the natural source of mosquito coil.</title>
        <authorList>
            <person name="Yamashiro T."/>
            <person name="Shiraishi A."/>
            <person name="Satake H."/>
            <person name="Nakayama K."/>
        </authorList>
    </citation>
    <scope>NUCLEOTIDE SEQUENCE</scope>
</reference>
<evidence type="ECO:0000313" key="2">
    <source>
        <dbReference type="EMBL" id="GFC89206.1"/>
    </source>
</evidence>
<feature type="region of interest" description="Disordered" evidence="1">
    <location>
        <begin position="1"/>
        <end position="53"/>
    </location>
</feature>